<dbReference type="InterPro" id="IPR016142">
    <property type="entry name" value="Citrate_synth-like_lrg_a-sub"/>
</dbReference>
<dbReference type="InterPro" id="IPR036969">
    <property type="entry name" value="Citrate_synthase_sf"/>
</dbReference>
<dbReference type="SUPFAM" id="SSF48256">
    <property type="entry name" value="Citrate synthase"/>
    <property type="match status" value="1"/>
</dbReference>
<keyword evidence="2" id="KW-1185">Reference proteome</keyword>
<name>A0ABU1W0M5_9GAMM</name>
<accession>A0ABU1W0M5</accession>
<dbReference type="RefSeq" id="WP_310278807.1">
    <property type="nucleotide sequence ID" value="NZ_JAVDWR010000007.1"/>
</dbReference>
<evidence type="ECO:0000313" key="2">
    <source>
        <dbReference type="Proteomes" id="UP001257909"/>
    </source>
</evidence>
<reference evidence="1 2" key="1">
    <citation type="submission" date="2023-07" db="EMBL/GenBank/DDBJ databases">
        <title>Sorghum-associated microbial communities from plants grown in Nebraska, USA.</title>
        <authorList>
            <person name="Schachtman D."/>
        </authorList>
    </citation>
    <scope>NUCLEOTIDE SEQUENCE [LARGE SCALE GENOMIC DNA]</scope>
    <source>
        <strain evidence="1 2">4138</strain>
    </source>
</reference>
<dbReference type="EMBL" id="JAVDWR010000007">
    <property type="protein sequence ID" value="MDR7121521.1"/>
    <property type="molecule type" value="Genomic_DNA"/>
</dbReference>
<keyword evidence="1" id="KW-0012">Acyltransferase</keyword>
<sequence length="260" mass="28226">MSEAEDFGFSDKARTRLCLEQPSPTNPYLTETLYLAGYDLQQLVQKRSFSDTLYLLFCRELPTPAQSELLEKLMTGLICASPRHAASRAVMSAGISKTNPEHLLPIGLLTLGGKQGGAAEVQLAYQFLQQHLNTATGLVLQQNPTQSGHQHPVPGFGALFGDIDPLMQKLAEYLLSLDGAGPHLRFAQQLATLMAKEGYGLLDTGLCAAVCADLALGARESVALYQLFRAPGLIALGMEQSHLPIHALPLLEDEHYVFQP</sequence>
<evidence type="ECO:0000313" key="1">
    <source>
        <dbReference type="EMBL" id="MDR7121521.1"/>
    </source>
</evidence>
<organism evidence="1 2">
    <name type="scientific">Rheinheimera soli</name>
    <dbReference type="NCBI Taxonomy" id="443616"/>
    <lineage>
        <taxon>Bacteria</taxon>
        <taxon>Pseudomonadati</taxon>
        <taxon>Pseudomonadota</taxon>
        <taxon>Gammaproteobacteria</taxon>
        <taxon>Chromatiales</taxon>
        <taxon>Chromatiaceae</taxon>
        <taxon>Rheinheimera</taxon>
    </lineage>
</organism>
<protein>
    <submittedName>
        <fullName evidence="1">Citrate synthase</fullName>
        <ecNumber evidence="1">2.3.3.1</ecNumber>
    </submittedName>
</protein>
<dbReference type="Gene3D" id="1.10.580.10">
    <property type="entry name" value="Citrate Synthase, domain 1"/>
    <property type="match status" value="1"/>
</dbReference>
<dbReference type="GO" id="GO:0036440">
    <property type="term" value="F:citrate synthase activity"/>
    <property type="evidence" value="ECO:0007669"/>
    <property type="project" value="UniProtKB-EC"/>
</dbReference>
<keyword evidence="1" id="KW-0808">Transferase</keyword>
<comment type="caution">
    <text evidence="1">The sequence shown here is derived from an EMBL/GenBank/DDBJ whole genome shotgun (WGS) entry which is preliminary data.</text>
</comment>
<dbReference type="Proteomes" id="UP001257909">
    <property type="component" value="Unassembled WGS sequence"/>
</dbReference>
<proteinExistence type="predicted"/>
<gene>
    <name evidence="1" type="ORF">J2W69_002472</name>
</gene>
<dbReference type="EC" id="2.3.3.1" evidence="1"/>